<accession>A0A0A8YU28</accession>
<organism evidence="1">
    <name type="scientific">Arundo donax</name>
    <name type="common">Giant reed</name>
    <name type="synonym">Donax arundinaceus</name>
    <dbReference type="NCBI Taxonomy" id="35708"/>
    <lineage>
        <taxon>Eukaryota</taxon>
        <taxon>Viridiplantae</taxon>
        <taxon>Streptophyta</taxon>
        <taxon>Embryophyta</taxon>
        <taxon>Tracheophyta</taxon>
        <taxon>Spermatophyta</taxon>
        <taxon>Magnoliopsida</taxon>
        <taxon>Liliopsida</taxon>
        <taxon>Poales</taxon>
        <taxon>Poaceae</taxon>
        <taxon>PACMAD clade</taxon>
        <taxon>Arundinoideae</taxon>
        <taxon>Arundineae</taxon>
        <taxon>Arundo</taxon>
    </lineage>
</organism>
<proteinExistence type="predicted"/>
<reference evidence="1" key="1">
    <citation type="submission" date="2014-09" db="EMBL/GenBank/DDBJ databases">
        <authorList>
            <person name="Magalhaes I.L.F."/>
            <person name="Oliveira U."/>
            <person name="Santos F.R."/>
            <person name="Vidigal T.H.D.A."/>
            <person name="Brescovit A.D."/>
            <person name="Santos A.J."/>
        </authorList>
    </citation>
    <scope>NUCLEOTIDE SEQUENCE</scope>
    <source>
        <tissue evidence="1">Shoot tissue taken approximately 20 cm above the soil surface</tissue>
    </source>
</reference>
<evidence type="ECO:0000313" key="1">
    <source>
        <dbReference type="EMBL" id="JAD26067.1"/>
    </source>
</evidence>
<dbReference type="EMBL" id="GBRH01271828">
    <property type="protein sequence ID" value="JAD26067.1"/>
    <property type="molecule type" value="Transcribed_RNA"/>
</dbReference>
<sequence length="30" mass="3329">MILACRMGVSNLIWETDCQSLMLVSERDGG</sequence>
<dbReference type="AlphaFoldDB" id="A0A0A8YU28"/>
<protein>
    <submittedName>
        <fullName evidence="1">Uncharacterized protein</fullName>
    </submittedName>
</protein>
<reference evidence="1" key="2">
    <citation type="journal article" date="2015" name="Data Brief">
        <title>Shoot transcriptome of the giant reed, Arundo donax.</title>
        <authorList>
            <person name="Barrero R.A."/>
            <person name="Guerrero F.D."/>
            <person name="Moolhuijzen P."/>
            <person name="Goolsby J.A."/>
            <person name="Tidwell J."/>
            <person name="Bellgard S.E."/>
            <person name="Bellgard M.I."/>
        </authorList>
    </citation>
    <scope>NUCLEOTIDE SEQUENCE</scope>
    <source>
        <tissue evidence="1">Shoot tissue taken approximately 20 cm above the soil surface</tissue>
    </source>
</reference>
<name>A0A0A8YU28_ARUDO</name>